<dbReference type="PROSITE" id="PS00061">
    <property type="entry name" value="ADH_SHORT"/>
    <property type="match status" value="1"/>
</dbReference>
<dbReference type="GO" id="GO:0032787">
    <property type="term" value="P:monocarboxylic acid metabolic process"/>
    <property type="evidence" value="ECO:0007669"/>
    <property type="project" value="UniProtKB-ARBA"/>
</dbReference>
<dbReference type="InterPro" id="IPR050259">
    <property type="entry name" value="SDR"/>
</dbReference>
<comment type="caution">
    <text evidence="7">The sequence shown here is derived from an EMBL/GenBank/DDBJ whole genome shotgun (WGS) entry which is preliminary data.</text>
</comment>
<dbReference type="Pfam" id="PF00106">
    <property type="entry name" value="adh_short"/>
    <property type="match status" value="1"/>
</dbReference>
<evidence type="ECO:0000256" key="4">
    <source>
        <dbReference type="ARBA" id="ARBA00023002"/>
    </source>
</evidence>
<dbReference type="PANTHER" id="PTHR42879:SF2">
    <property type="entry name" value="3-OXOACYL-[ACYL-CARRIER-PROTEIN] REDUCTASE FABG"/>
    <property type="match status" value="1"/>
</dbReference>
<dbReference type="EC" id="1.1.1.100" evidence="2"/>
<name>A0A2S6C2Y8_9PEZI</name>
<dbReference type="FunFam" id="3.40.50.720:FF:000173">
    <property type="entry name" value="3-oxoacyl-[acyl-carrier protein] reductase"/>
    <property type="match status" value="1"/>
</dbReference>
<comment type="catalytic activity">
    <reaction evidence="5">
        <text>a (3R)-hydroxyacyl-[ACP] + NADP(+) = a 3-oxoacyl-[ACP] + NADPH + H(+)</text>
        <dbReference type="Rhea" id="RHEA:17397"/>
        <dbReference type="Rhea" id="RHEA-COMP:9916"/>
        <dbReference type="Rhea" id="RHEA-COMP:9945"/>
        <dbReference type="ChEBI" id="CHEBI:15378"/>
        <dbReference type="ChEBI" id="CHEBI:57783"/>
        <dbReference type="ChEBI" id="CHEBI:58349"/>
        <dbReference type="ChEBI" id="CHEBI:78776"/>
        <dbReference type="ChEBI" id="CHEBI:78827"/>
        <dbReference type="EC" id="1.1.1.100"/>
    </reaction>
</comment>
<evidence type="ECO:0000313" key="8">
    <source>
        <dbReference type="Proteomes" id="UP000237631"/>
    </source>
</evidence>
<evidence type="ECO:0000256" key="6">
    <source>
        <dbReference type="RuleBase" id="RU000363"/>
    </source>
</evidence>
<keyword evidence="3" id="KW-0521">NADP</keyword>
<dbReference type="SUPFAM" id="SSF51735">
    <property type="entry name" value="NAD(P)-binding Rossmann-fold domains"/>
    <property type="match status" value="1"/>
</dbReference>
<dbReference type="InterPro" id="IPR020904">
    <property type="entry name" value="Sc_DH/Rdtase_CS"/>
</dbReference>
<protein>
    <recommendedName>
        <fullName evidence="2">3-oxoacyl-[acyl-carrier-protein] reductase</fullName>
        <ecNumber evidence="2">1.1.1.100</ecNumber>
    </recommendedName>
</protein>
<gene>
    <name evidence="7" type="ORF">CBER1_06349</name>
</gene>
<dbReference type="OrthoDB" id="417891at2759"/>
<keyword evidence="4" id="KW-0560">Oxidoreductase</keyword>
<evidence type="ECO:0000256" key="1">
    <source>
        <dbReference type="ARBA" id="ARBA00006484"/>
    </source>
</evidence>
<dbReference type="Proteomes" id="UP000237631">
    <property type="component" value="Unassembled WGS sequence"/>
</dbReference>
<organism evidence="7 8">
    <name type="scientific">Cercospora berteroae</name>
    <dbReference type="NCBI Taxonomy" id="357750"/>
    <lineage>
        <taxon>Eukaryota</taxon>
        <taxon>Fungi</taxon>
        <taxon>Dikarya</taxon>
        <taxon>Ascomycota</taxon>
        <taxon>Pezizomycotina</taxon>
        <taxon>Dothideomycetes</taxon>
        <taxon>Dothideomycetidae</taxon>
        <taxon>Mycosphaerellales</taxon>
        <taxon>Mycosphaerellaceae</taxon>
        <taxon>Cercospora</taxon>
    </lineage>
</organism>
<dbReference type="PANTHER" id="PTHR42879">
    <property type="entry name" value="3-OXOACYL-(ACYL-CARRIER-PROTEIN) REDUCTASE"/>
    <property type="match status" value="1"/>
</dbReference>
<reference evidence="8" key="1">
    <citation type="journal article" date="2017" name="bioRxiv">
        <title>Conservation of a gene cluster reveals novel cercosporin biosynthetic mechanisms and extends production to the genus Colletotrichum.</title>
        <authorList>
            <person name="de Jonge R."/>
            <person name="Ebert M.K."/>
            <person name="Huitt-Roehl C.R."/>
            <person name="Pal P."/>
            <person name="Suttle J.C."/>
            <person name="Spanner R.E."/>
            <person name="Neubauer J.D."/>
            <person name="Jurick W.M.II."/>
            <person name="Stott K.A."/>
            <person name="Secor G.A."/>
            <person name="Thomma B.P.H.J."/>
            <person name="Van de Peer Y."/>
            <person name="Townsend C.A."/>
            <person name="Bolton M.D."/>
        </authorList>
    </citation>
    <scope>NUCLEOTIDE SEQUENCE [LARGE SCALE GENOMIC DNA]</scope>
    <source>
        <strain evidence="8">CBS538.71</strain>
    </source>
</reference>
<dbReference type="InterPro" id="IPR036291">
    <property type="entry name" value="NAD(P)-bd_dom_sf"/>
</dbReference>
<evidence type="ECO:0000313" key="7">
    <source>
        <dbReference type="EMBL" id="PPJ54080.1"/>
    </source>
</evidence>
<proteinExistence type="inferred from homology"/>
<dbReference type="CDD" id="cd05233">
    <property type="entry name" value="SDR_c"/>
    <property type="match status" value="1"/>
</dbReference>
<comment type="similarity">
    <text evidence="1 6">Belongs to the short-chain dehydrogenases/reductases (SDR) family.</text>
</comment>
<dbReference type="AlphaFoldDB" id="A0A2S6C2Y8"/>
<dbReference type="PRINTS" id="PR00080">
    <property type="entry name" value="SDRFAMILY"/>
</dbReference>
<dbReference type="PRINTS" id="PR00081">
    <property type="entry name" value="GDHRDH"/>
</dbReference>
<evidence type="ECO:0000256" key="3">
    <source>
        <dbReference type="ARBA" id="ARBA00022857"/>
    </source>
</evidence>
<accession>A0A2S6C2Y8</accession>
<dbReference type="GO" id="GO:0004316">
    <property type="term" value="F:3-oxoacyl-[acyl-carrier-protein] reductase (NADPH) activity"/>
    <property type="evidence" value="ECO:0007669"/>
    <property type="project" value="UniProtKB-EC"/>
</dbReference>
<evidence type="ECO:0000256" key="2">
    <source>
        <dbReference type="ARBA" id="ARBA00012948"/>
    </source>
</evidence>
<dbReference type="InterPro" id="IPR002347">
    <property type="entry name" value="SDR_fam"/>
</dbReference>
<dbReference type="EMBL" id="PNEN01000571">
    <property type="protein sequence ID" value="PPJ54080.1"/>
    <property type="molecule type" value="Genomic_DNA"/>
</dbReference>
<dbReference type="STRING" id="357750.A0A2S6C2Y8"/>
<dbReference type="Gene3D" id="3.40.50.720">
    <property type="entry name" value="NAD(P)-binding Rossmann-like Domain"/>
    <property type="match status" value="1"/>
</dbReference>
<keyword evidence="8" id="KW-1185">Reference proteome</keyword>
<sequence length="301" mass="31526">MDRRLTPTAPPVAGNSSLGSPDIDIADCVISTFCKTTLSSVEEGVHQMPVDNEIAGKLALITGASGGIGAACARDLFANGAALALTYSSNKASVDQLIEELRPNANGRKLTAHKADMASDDDLERLYDEIQAEHGQGPDILIANAGYGKRTSDILDIDIEEWDYTINVNLRASFILTKLAVAHMKGKNWGRIIYISSIAAGGTSINGCHYSASKAGVQGLSKNLAIKLAKDGITCNDVAPAMITGTGMIPDEEFLKGTPGDVKNIPVGRAGTTQECANVVTMLAKTGYMTGQSILISGGLK</sequence>
<evidence type="ECO:0000256" key="5">
    <source>
        <dbReference type="ARBA" id="ARBA00048508"/>
    </source>
</evidence>